<reference evidence="2 3" key="1">
    <citation type="submission" date="2016-10" db="EMBL/GenBank/DDBJ databases">
        <authorList>
            <person name="Varghese N."/>
            <person name="Submissions S."/>
        </authorList>
    </citation>
    <scope>NUCLEOTIDE SEQUENCE [LARGE SCALE GENOMIC DNA]</scope>
    <source>
        <strain evidence="2 3">BS3652</strain>
    </source>
</reference>
<dbReference type="Proteomes" id="UP000183155">
    <property type="component" value="Unassembled WGS sequence"/>
</dbReference>
<protein>
    <submittedName>
        <fullName evidence="2">Uncharacterized protein</fullName>
    </submittedName>
</protein>
<organism evidence="2 3">
    <name type="scientific">Pseudomonas taetrolens</name>
    <dbReference type="NCBI Taxonomy" id="47884"/>
    <lineage>
        <taxon>Bacteria</taxon>
        <taxon>Pseudomonadati</taxon>
        <taxon>Pseudomonadota</taxon>
        <taxon>Gammaproteobacteria</taxon>
        <taxon>Pseudomonadales</taxon>
        <taxon>Pseudomonadaceae</taxon>
        <taxon>Pseudomonas</taxon>
    </lineage>
</organism>
<proteinExistence type="predicted"/>
<keyword evidence="1" id="KW-1133">Transmembrane helix</keyword>
<evidence type="ECO:0000313" key="3">
    <source>
        <dbReference type="Proteomes" id="UP000183155"/>
    </source>
</evidence>
<sequence length="58" mass="6300">MTKAFRNPMFLVGFPLVICGSVFGLVGLLSNLTFAYMAPGLLVPGMALMLSGWRQRHA</sequence>
<evidence type="ECO:0000313" key="2">
    <source>
        <dbReference type="EMBL" id="SEC63275.1"/>
    </source>
</evidence>
<keyword evidence="1" id="KW-0812">Transmembrane</keyword>
<name>A0A1H4U3I0_PSETA</name>
<feature type="transmembrane region" description="Helical" evidence="1">
    <location>
        <begin position="34"/>
        <end position="53"/>
    </location>
</feature>
<dbReference type="RefSeq" id="WP_162837534.1">
    <property type="nucleotide sequence ID" value="NZ_FNRS01000001.1"/>
</dbReference>
<keyword evidence="3" id="KW-1185">Reference proteome</keyword>
<comment type="caution">
    <text evidence="2">The sequence shown here is derived from an EMBL/GenBank/DDBJ whole genome shotgun (WGS) entry which is preliminary data.</text>
</comment>
<dbReference type="EMBL" id="FNRS01000001">
    <property type="protein sequence ID" value="SEC63275.1"/>
    <property type="molecule type" value="Genomic_DNA"/>
</dbReference>
<keyword evidence="1" id="KW-0472">Membrane</keyword>
<accession>A0A1H4U3I0</accession>
<gene>
    <name evidence="2" type="ORF">SAMN04490203_2792</name>
</gene>
<evidence type="ECO:0000256" key="1">
    <source>
        <dbReference type="SAM" id="Phobius"/>
    </source>
</evidence>